<keyword evidence="2" id="KW-1185">Reference proteome</keyword>
<sequence length="190" mass="18720">MLGTVVGGSGRGVVRCRRMVVGRGRGRSMVSIAGVMSRGSLARHRVMVGIAAHQKIVAALDHRCDGRVGVDDGRSRHDSSMNSSFSSCGTAGAGVSAGPTGVLGDVVSPSTPAAAAAAGAVPLTLGWVELTGGIPAVGGSDGLAKAEMIGTLGDSLSGSWTGAANPGMSSGVAALYDGPYPWASSDGLAW</sequence>
<reference evidence="1" key="1">
    <citation type="submission" date="2020-05" db="UniProtKB">
        <authorList>
            <consortium name="EnsemblMetazoa"/>
        </authorList>
    </citation>
    <scope>IDENTIFICATION</scope>
    <source>
        <strain evidence="1">MAF</strain>
    </source>
</reference>
<name>A0A182VNB2_ANOME</name>
<accession>A0A182VNB2</accession>
<dbReference type="AlphaFoldDB" id="A0A182VNB2"/>
<evidence type="ECO:0000313" key="2">
    <source>
        <dbReference type="Proteomes" id="UP000075903"/>
    </source>
</evidence>
<organism evidence="1 2">
    <name type="scientific">Anopheles merus</name>
    <name type="common">Mosquito</name>
    <dbReference type="NCBI Taxonomy" id="30066"/>
    <lineage>
        <taxon>Eukaryota</taxon>
        <taxon>Metazoa</taxon>
        <taxon>Ecdysozoa</taxon>
        <taxon>Arthropoda</taxon>
        <taxon>Hexapoda</taxon>
        <taxon>Insecta</taxon>
        <taxon>Pterygota</taxon>
        <taxon>Neoptera</taxon>
        <taxon>Endopterygota</taxon>
        <taxon>Diptera</taxon>
        <taxon>Nematocera</taxon>
        <taxon>Culicoidea</taxon>
        <taxon>Culicidae</taxon>
        <taxon>Anophelinae</taxon>
        <taxon>Anopheles</taxon>
    </lineage>
</organism>
<protein>
    <submittedName>
        <fullName evidence="1">Uncharacterized protein</fullName>
    </submittedName>
</protein>
<evidence type="ECO:0000313" key="1">
    <source>
        <dbReference type="EnsemblMetazoa" id="AMEM017888-PA"/>
    </source>
</evidence>
<proteinExistence type="predicted"/>
<dbReference type="EnsemblMetazoa" id="AMEM017888-RA">
    <property type="protein sequence ID" value="AMEM017888-PA"/>
    <property type="gene ID" value="AMEM017888"/>
</dbReference>
<dbReference type="VEuPathDB" id="VectorBase:AMEM017888"/>
<dbReference type="Proteomes" id="UP000075903">
    <property type="component" value="Unassembled WGS sequence"/>
</dbReference>